<feature type="compositionally biased region" description="Acidic residues" evidence="2">
    <location>
        <begin position="216"/>
        <end position="230"/>
    </location>
</feature>
<accession>A0A423X3T9</accession>
<sequence length="666" mass="74598">MTILLNLEKSFYHLKSLMDLWLDISGCLGRDNAIIPPRYAQWLLSSGRFLRAGAVKNRDAFLHRTFHDVERIISMISRWAPQIRSLDEEGRTATNACPWINSEGHCHSSEPRPSVSDQDFPDEDVLDWESDASTIVPASREVSLRPTEMKIGFLLNRATSPDVSKGVIYFNPTSDGTDAEMKLNAQKWRTIGLSGHRNHIEKTHVWTPSSSLTPVAEEDLEEEDEPETTETESPWPSIYSADTPLMDEAHHLTPFKKEFLEVVMLAFQQLRKKAPGGANEPHDGQPSSPVDSNCRGQADSSSNHSGKRPWSSSGSNCGSGGTSISGRSSKRRAGERRFTFACPFAKKDPIRYRECYHKILTRIRDVKQHITRCHYLPVYCPRCMKTFDDESARDSHIRSISCQEQPFVQFEGCSNSQRDQLSHRVSQKLPPEKQWYTVFDILFPGHPHPSSPLVDRDIFEPMAAFRDFMTDQGPTMMLEFFKSKGVTLDCQPQEERDLLSLQQTIIREGLEIILDTALPVLSGQPSSNDAIGPVLLQPPKPGNRPVQVAPTLAKEATEARNNQYSVSETQSEPVDTQVQFYRANWSNDTSSLQGIGTGCLFDTTVAEETHIDGQNGDLGDFGSGPDLDVQMANITHSDPDGAYNFSASAEWSFFEADPDSDTLNRN</sequence>
<dbReference type="STRING" id="356882.A0A423X3T9"/>
<name>A0A423X3T9_9PEZI</name>
<protein>
    <recommendedName>
        <fullName evidence="3">C2H2-type domain-containing protein</fullName>
    </recommendedName>
</protein>
<evidence type="ECO:0000313" key="4">
    <source>
        <dbReference type="EMBL" id="ROW10537.1"/>
    </source>
</evidence>
<evidence type="ECO:0000259" key="3">
    <source>
        <dbReference type="PROSITE" id="PS50157"/>
    </source>
</evidence>
<dbReference type="GO" id="GO:0008270">
    <property type="term" value="F:zinc ion binding"/>
    <property type="evidence" value="ECO:0007669"/>
    <property type="project" value="UniProtKB-KW"/>
</dbReference>
<proteinExistence type="predicted"/>
<dbReference type="EMBL" id="LKEA01000003">
    <property type="protein sequence ID" value="ROW10537.1"/>
    <property type="molecule type" value="Genomic_DNA"/>
</dbReference>
<keyword evidence="1" id="KW-0479">Metal-binding</keyword>
<dbReference type="AlphaFoldDB" id="A0A423X3T9"/>
<dbReference type="OrthoDB" id="3521097at2759"/>
<dbReference type="PANTHER" id="PTHR38166">
    <property type="entry name" value="C2H2-TYPE DOMAIN-CONTAINING PROTEIN-RELATED"/>
    <property type="match status" value="1"/>
</dbReference>
<feature type="domain" description="C2H2-type" evidence="3">
    <location>
        <begin position="378"/>
        <end position="406"/>
    </location>
</feature>
<evidence type="ECO:0000256" key="1">
    <source>
        <dbReference type="PROSITE-ProRule" id="PRU00042"/>
    </source>
</evidence>
<reference evidence="4 5" key="1">
    <citation type="submission" date="2015-09" db="EMBL/GenBank/DDBJ databases">
        <title>Host preference determinants of Valsa canker pathogens revealed by comparative genomics.</title>
        <authorList>
            <person name="Yin Z."/>
            <person name="Huang L."/>
        </authorList>
    </citation>
    <scope>NUCLEOTIDE SEQUENCE [LARGE SCALE GENOMIC DNA]</scope>
    <source>
        <strain evidence="4 5">03-1</strain>
    </source>
</reference>
<keyword evidence="1" id="KW-0863">Zinc-finger</keyword>
<gene>
    <name evidence="4" type="ORF">VMCG_02066</name>
</gene>
<feature type="compositionally biased region" description="Polar residues" evidence="2">
    <location>
        <begin position="285"/>
        <end position="304"/>
    </location>
</feature>
<keyword evidence="5" id="KW-1185">Reference proteome</keyword>
<comment type="caution">
    <text evidence="4">The sequence shown here is derived from an EMBL/GenBank/DDBJ whole genome shotgun (WGS) entry which is preliminary data.</text>
</comment>
<dbReference type="PROSITE" id="PS50157">
    <property type="entry name" value="ZINC_FINGER_C2H2_2"/>
    <property type="match status" value="1"/>
</dbReference>
<feature type="region of interest" description="Disordered" evidence="2">
    <location>
        <begin position="273"/>
        <end position="331"/>
    </location>
</feature>
<keyword evidence="1" id="KW-0862">Zinc</keyword>
<evidence type="ECO:0000256" key="2">
    <source>
        <dbReference type="SAM" id="MobiDB-lite"/>
    </source>
</evidence>
<dbReference type="Proteomes" id="UP000283895">
    <property type="component" value="Unassembled WGS sequence"/>
</dbReference>
<dbReference type="InterPro" id="IPR013087">
    <property type="entry name" value="Znf_C2H2_type"/>
</dbReference>
<dbReference type="PANTHER" id="PTHR38166:SF1">
    <property type="entry name" value="C2H2-TYPE DOMAIN-CONTAINING PROTEIN"/>
    <property type="match status" value="1"/>
</dbReference>
<feature type="region of interest" description="Disordered" evidence="2">
    <location>
        <begin position="202"/>
        <end position="241"/>
    </location>
</feature>
<organism evidence="4 5">
    <name type="scientific">Cytospora schulzeri</name>
    <dbReference type="NCBI Taxonomy" id="448051"/>
    <lineage>
        <taxon>Eukaryota</taxon>
        <taxon>Fungi</taxon>
        <taxon>Dikarya</taxon>
        <taxon>Ascomycota</taxon>
        <taxon>Pezizomycotina</taxon>
        <taxon>Sordariomycetes</taxon>
        <taxon>Sordariomycetidae</taxon>
        <taxon>Diaporthales</taxon>
        <taxon>Cytosporaceae</taxon>
        <taxon>Cytospora</taxon>
    </lineage>
</organism>
<evidence type="ECO:0000313" key="5">
    <source>
        <dbReference type="Proteomes" id="UP000283895"/>
    </source>
</evidence>